<gene>
    <name evidence="1" type="ORF">JYU06_04210</name>
</gene>
<proteinExistence type="predicted"/>
<keyword evidence="2" id="KW-1185">Reference proteome</keyword>
<evidence type="ECO:0000313" key="2">
    <source>
        <dbReference type="Proteomes" id="UP000717534"/>
    </source>
</evidence>
<comment type="caution">
    <text evidence="1">The sequence shown here is derived from an EMBL/GenBank/DDBJ whole genome shotgun (WGS) entry which is preliminary data.</text>
</comment>
<dbReference type="Proteomes" id="UP000717534">
    <property type="component" value="Unassembled WGS sequence"/>
</dbReference>
<sequence length="128" mass="14747">MMELLIVISLAAFIVSLVTPRAMFMYDRLSARLEQLQWKGLADRTSYEAFIRQKTCVLTIMDELDNSGETITLKCGNNTVYESELNEKSINMEFYEFLKDEPLTYNAKGIRISTVYKYGHAEEPGEQL</sequence>
<dbReference type="EMBL" id="JAFITO010000041">
    <property type="protein sequence ID" value="MBN4068707.1"/>
    <property type="molecule type" value="Genomic_DNA"/>
</dbReference>
<accession>A0ABS3AUQ9</accession>
<name>A0ABS3AUQ9_9BACT</name>
<reference evidence="1 2" key="1">
    <citation type="submission" date="2021-02" db="EMBL/GenBank/DDBJ databases">
        <title>Activity-based single-cell genomes from oceanic crustal fluid captures similar information to metagenomic and metatranscriptomic surveys with orders of magnitude less sampling.</title>
        <authorList>
            <person name="D'Angelo T.S."/>
            <person name="Orcutt B.N."/>
        </authorList>
    </citation>
    <scope>NUCLEOTIDE SEQUENCE [LARGE SCALE GENOMIC DNA]</scope>
    <source>
        <strain evidence="1">AH-315-G02</strain>
    </source>
</reference>
<protein>
    <submittedName>
        <fullName evidence="1">Uncharacterized protein</fullName>
    </submittedName>
</protein>
<evidence type="ECO:0000313" key="1">
    <source>
        <dbReference type="EMBL" id="MBN4068707.1"/>
    </source>
</evidence>
<organism evidence="1 2">
    <name type="scientific">Desulfotalea psychrophila</name>
    <dbReference type="NCBI Taxonomy" id="84980"/>
    <lineage>
        <taxon>Bacteria</taxon>
        <taxon>Pseudomonadati</taxon>
        <taxon>Thermodesulfobacteriota</taxon>
        <taxon>Desulfobulbia</taxon>
        <taxon>Desulfobulbales</taxon>
        <taxon>Desulfocapsaceae</taxon>
        <taxon>Desulfotalea</taxon>
    </lineage>
</organism>